<dbReference type="PROSITE" id="PS50222">
    <property type="entry name" value="EF_HAND_2"/>
    <property type="match status" value="6"/>
</dbReference>
<dbReference type="GO" id="GO:0005509">
    <property type="term" value="F:calcium ion binding"/>
    <property type="evidence" value="ECO:0007669"/>
    <property type="project" value="InterPro"/>
</dbReference>
<evidence type="ECO:0000256" key="1">
    <source>
        <dbReference type="ARBA" id="ARBA00022723"/>
    </source>
</evidence>
<gene>
    <name evidence="5" type="ORF">CYMTET_17733</name>
</gene>
<comment type="caution">
    <text evidence="5">The sequence shown here is derived from an EMBL/GenBank/DDBJ whole genome shotgun (WGS) entry which is preliminary data.</text>
</comment>
<dbReference type="AlphaFoldDB" id="A0AAE0G9G6"/>
<dbReference type="InterPro" id="IPR011992">
    <property type="entry name" value="EF-hand-dom_pair"/>
</dbReference>
<keyword evidence="3" id="KW-0106">Calcium</keyword>
<keyword evidence="2" id="KW-0677">Repeat</keyword>
<sequence>MDLRIASKYCPNFPAYTSGHDVDEIVKQLDQNGSGKLSAHEVKRCLKTLGLKPGNQAVAFGLVVRLQWEEVLSKLDSLVETEIDLRLWAEALSKELQNLIKVRLEECECDVQVVDMLKVFRQFDTDDSGLLNRAELTRAMAALGLKAKGFDPAVIMDKMDSNHDGMIDLMEWKNSMPPELYTAIVEKLGQDGVVQGFVDDGRNRRFTKVFNQFDTDRSGTISAKELKRAMKALGLKADSEAVSSMLGALDSNGDGQISVQEWALELPEELKVAIESKLTDAGTVEGFLPLVDLLKVFNQFDTDASGTLCMQEVKNALKILNLEQQGIDVQTMLSKMDINKDGEIDMKEWKANMPREVYQAITAKLDTTTGQV</sequence>
<reference evidence="5 6" key="1">
    <citation type="journal article" date="2015" name="Genome Biol. Evol.">
        <title>Comparative Genomics of a Bacterivorous Green Alga Reveals Evolutionary Causalities and Consequences of Phago-Mixotrophic Mode of Nutrition.</title>
        <authorList>
            <person name="Burns J.A."/>
            <person name="Paasch A."/>
            <person name="Narechania A."/>
            <person name="Kim E."/>
        </authorList>
    </citation>
    <scope>NUCLEOTIDE SEQUENCE [LARGE SCALE GENOMIC DNA]</scope>
    <source>
        <strain evidence="5 6">PLY_AMNH</strain>
    </source>
</reference>
<dbReference type="PANTHER" id="PTHR10891">
    <property type="entry name" value="EF-HAND CALCIUM-BINDING DOMAIN CONTAINING PROTEIN"/>
    <property type="match status" value="1"/>
</dbReference>
<evidence type="ECO:0000313" key="5">
    <source>
        <dbReference type="EMBL" id="KAK3274064.1"/>
    </source>
</evidence>
<keyword evidence="1" id="KW-0479">Metal-binding</keyword>
<evidence type="ECO:0000313" key="6">
    <source>
        <dbReference type="Proteomes" id="UP001190700"/>
    </source>
</evidence>
<name>A0AAE0G9G6_9CHLO</name>
<feature type="domain" description="EF-hand" evidence="4">
    <location>
        <begin position="201"/>
        <end position="236"/>
    </location>
</feature>
<dbReference type="SMART" id="SM00054">
    <property type="entry name" value="EFh"/>
    <property type="match status" value="7"/>
</dbReference>
<protein>
    <recommendedName>
        <fullName evidence="4">EF-hand domain-containing protein</fullName>
    </recommendedName>
</protein>
<evidence type="ECO:0000256" key="2">
    <source>
        <dbReference type="ARBA" id="ARBA00022737"/>
    </source>
</evidence>
<feature type="domain" description="EF-hand" evidence="4">
    <location>
        <begin position="288"/>
        <end position="323"/>
    </location>
</feature>
<feature type="domain" description="EF-hand" evidence="4">
    <location>
        <begin position="111"/>
        <end position="146"/>
    </location>
</feature>
<dbReference type="FunFam" id="1.10.238.10:FF:000003">
    <property type="entry name" value="Calmodulin A"/>
    <property type="match status" value="1"/>
</dbReference>
<dbReference type="Pfam" id="PF13499">
    <property type="entry name" value="EF-hand_7"/>
    <property type="match status" value="3"/>
</dbReference>
<dbReference type="PROSITE" id="PS00018">
    <property type="entry name" value="EF_HAND_1"/>
    <property type="match status" value="7"/>
</dbReference>
<dbReference type="InterPro" id="IPR018247">
    <property type="entry name" value="EF_Hand_1_Ca_BS"/>
</dbReference>
<evidence type="ECO:0000259" key="4">
    <source>
        <dbReference type="PROSITE" id="PS50222"/>
    </source>
</evidence>
<organism evidence="5 6">
    <name type="scientific">Cymbomonas tetramitiformis</name>
    <dbReference type="NCBI Taxonomy" id="36881"/>
    <lineage>
        <taxon>Eukaryota</taxon>
        <taxon>Viridiplantae</taxon>
        <taxon>Chlorophyta</taxon>
        <taxon>Pyramimonadophyceae</taxon>
        <taxon>Pyramimonadales</taxon>
        <taxon>Pyramimonadaceae</taxon>
        <taxon>Cymbomonas</taxon>
    </lineage>
</organism>
<dbReference type="Pfam" id="PF13202">
    <property type="entry name" value="EF-hand_5"/>
    <property type="match status" value="1"/>
</dbReference>
<feature type="domain" description="EF-hand" evidence="4">
    <location>
        <begin position="17"/>
        <end position="52"/>
    </location>
</feature>
<dbReference type="InterPro" id="IPR039647">
    <property type="entry name" value="EF_hand_pair_protein_CML-like"/>
</dbReference>
<accession>A0AAE0G9G6</accession>
<dbReference type="Proteomes" id="UP001190700">
    <property type="component" value="Unassembled WGS sequence"/>
</dbReference>
<feature type="domain" description="EF-hand" evidence="4">
    <location>
        <begin position="324"/>
        <end position="359"/>
    </location>
</feature>
<keyword evidence="6" id="KW-1185">Reference proteome</keyword>
<dbReference type="Gene3D" id="1.10.238.10">
    <property type="entry name" value="EF-hand"/>
    <property type="match status" value="4"/>
</dbReference>
<dbReference type="EMBL" id="LGRX02007971">
    <property type="protein sequence ID" value="KAK3274064.1"/>
    <property type="molecule type" value="Genomic_DNA"/>
</dbReference>
<proteinExistence type="predicted"/>
<feature type="domain" description="EF-hand" evidence="4">
    <location>
        <begin position="155"/>
        <end position="182"/>
    </location>
</feature>
<dbReference type="InterPro" id="IPR002048">
    <property type="entry name" value="EF_hand_dom"/>
</dbReference>
<evidence type="ECO:0000256" key="3">
    <source>
        <dbReference type="ARBA" id="ARBA00022837"/>
    </source>
</evidence>
<dbReference type="SUPFAM" id="SSF47473">
    <property type="entry name" value="EF-hand"/>
    <property type="match status" value="2"/>
</dbReference>